<evidence type="ECO:0000259" key="2">
    <source>
        <dbReference type="PROSITE" id="PS50943"/>
    </source>
</evidence>
<proteinExistence type="predicted"/>
<dbReference type="SMART" id="SM00530">
    <property type="entry name" value="HTH_XRE"/>
    <property type="match status" value="1"/>
</dbReference>
<reference evidence="4" key="1">
    <citation type="submission" date="2016-06" db="EMBL/GenBank/DDBJ databases">
        <authorList>
            <person name="Varghese N."/>
            <person name="Submissions Spin"/>
        </authorList>
    </citation>
    <scope>NUCLEOTIDE SEQUENCE [LARGE SCALE GENOMIC DNA]</scope>
    <source>
        <strain evidence="4">DSM 43816</strain>
    </source>
</reference>
<evidence type="ECO:0000313" key="4">
    <source>
        <dbReference type="Proteomes" id="UP000198253"/>
    </source>
</evidence>
<dbReference type="AlphaFoldDB" id="A0A1C4Y8E8"/>
<organism evidence="3 4">
    <name type="scientific">Micromonospora echinospora</name>
    <name type="common">Micromonospora purpurea</name>
    <dbReference type="NCBI Taxonomy" id="1877"/>
    <lineage>
        <taxon>Bacteria</taxon>
        <taxon>Bacillati</taxon>
        <taxon>Actinomycetota</taxon>
        <taxon>Actinomycetes</taxon>
        <taxon>Micromonosporales</taxon>
        <taxon>Micromonosporaceae</taxon>
        <taxon>Micromonospora</taxon>
    </lineage>
</organism>
<feature type="domain" description="HTH cro/C1-type" evidence="2">
    <location>
        <begin position="9"/>
        <end position="75"/>
    </location>
</feature>
<dbReference type="PROSITE" id="PS50943">
    <property type="entry name" value="HTH_CROC1"/>
    <property type="match status" value="1"/>
</dbReference>
<dbReference type="InParanoid" id="A0A1C4Y8E8"/>
<dbReference type="SUPFAM" id="SSF47413">
    <property type="entry name" value="lambda repressor-like DNA-binding domains"/>
    <property type="match status" value="1"/>
</dbReference>
<dbReference type="RefSeq" id="WP_088982726.1">
    <property type="nucleotide sequence ID" value="NZ_LT607413.1"/>
</dbReference>
<evidence type="ECO:0000313" key="3">
    <source>
        <dbReference type="EMBL" id="SCF17003.1"/>
    </source>
</evidence>
<gene>
    <name evidence="3" type="ORF">GA0070618_3685</name>
</gene>
<evidence type="ECO:0000256" key="1">
    <source>
        <dbReference type="SAM" id="MobiDB-lite"/>
    </source>
</evidence>
<dbReference type="Gene3D" id="1.10.260.40">
    <property type="entry name" value="lambda repressor-like DNA-binding domains"/>
    <property type="match status" value="1"/>
</dbReference>
<dbReference type="CDD" id="cd00093">
    <property type="entry name" value="HTH_XRE"/>
    <property type="match status" value="1"/>
</dbReference>
<dbReference type="Proteomes" id="UP000198253">
    <property type="component" value="Chromosome I"/>
</dbReference>
<dbReference type="OrthoDB" id="4517420at2"/>
<dbReference type="InterPro" id="IPR001387">
    <property type="entry name" value="Cro/C1-type_HTH"/>
</dbReference>
<dbReference type="Pfam" id="PF13560">
    <property type="entry name" value="HTH_31"/>
    <property type="match status" value="1"/>
</dbReference>
<accession>A0A1C4Y8E8</accession>
<feature type="region of interest" description="Disordered" evidence="1">
    <location>
        <begin position="33"/>
        <end position="53"/>
    </location>
</feature>
<dbReference type="InterPro" id="IPR010982">
    <property type="entry name" value="Lambda_DNA-bd_dom_sf"/>
</dbReference>
<protein>
    <submittedName>
        <fullName evidence="3">DNA-binding transcriptional regulator, XRE-family HTH domain</fullName>
    </submittedName>
</protein>
<dbReference type="EMBL" id="LT607413">
    <property type="protein sequence ID" value="SCF17003.1"/>
    <property type="molecule type" value="Genomic_DNA"/>
</dbReference>
<keyword evidence="3" id="KW-0238">DNA-binding</keyword>
<dbReference type="GO" id="GO:0003677">
    <property type="term" value="F:DNA binding"/>
    <property type="evidence" value="ECO:0007669"/>
    <property type="project" value="UniProtKB-KW"/>
</dbReference>
<keyword evidence="4" id="KW-1185">Reference proteome</keyword>
<sequence length="482" mass="53358">MGATPPNRIRELRTAAGLSQRDLAERINELARHEQHRTAAASADSVGRWERGDHTPQPLYQRLLAKTLGVTVQDLHLVPTSARPGPLDAPEDYMDVVTLDPRVKHSQDEWRYTRNALNAQRHALSQLAARLYPEAHRLGTTGLIAHPAWLPSTPVDLADIELEHQPHAPSPASELDGQEDEASYARPMQSINRRYARYTQAIRDLAKPRLFDNRLCWRLTEVSWGDNLMAFGDTTYFAACDVFESTAHELACAALAEDGTPRDRSPTMRDLPFRRLIGNPFNLGRRPVMPAISTLTIRNAPGGAEFLLHRRDPRSVAAAGGMLQVIPSGIFQPSSVLPSAQEADFDLWRNFMREFSEELLGNPEHDGDGQPVNYSHEPFATLEAARRDGRIRIYCLGVAMDALTLVGEIMTVAVVDAELFDELGRDFVDRNDEGAIVNERVPFTEKAIAGLLAGGRVAPAGSGCIELAWKHHAAIMDTRGTL</sequence>
<name>A0A1C4Y8E8_MICEC</name>